<organism evidence="1 2">
    <name type="scientific">Pontibacter locisalis</name>
    <dbReference type="NCBI Taxonomy" id="1719035"/>
    <lineage>
        <taxon>Bacteria</taxon>
        <taxon>Pseudomonadati</taxon>
        <taxon>Bacteroidota</taxon>
        <taxon>Cytophagia</taxon>
        <taxon>Cytophagales</taxon>
        <taxon>Hymenobacteraceae</taxon>
        <taxon>Pontibacter</taxon>
    </lineage>
</organism>
<gene>
    <name evidence="1" type="ORF">ACFSRY_18085</name>
</gene>
<comment type="caution">
    <text evidence="1">The sequence shown here is derived from an EMBL/GenBank/DDBJ whole genome shotgun (WGS) entry which is preliminary data.</text>
</comment>
<dbReference type="RefSeq" id="WP_377511286.1">
    <property type="nucleotide sequence ID" value="NZ_JBHULU010000022.1"/>
</dbReference>
<keyword evidence="1" id="KW-0560">Oxidoreductase</keyword>
<dbReference type="InterPro" id="IPR036102">
    <property type="entry name" value="OsmC/Ohrsf"/>
</dbReference>
<dbReference type="InterPro" id="IPR015946">
    <property type="entry name" value="KH_dom-like_a/b"/>
</dbReference>
<keyword evidence="1" id="KW-0575">Peroxidase</keyword>
<sequence length="77" mass="9197">MLVHLNHDKIHELDSEKHYQKALLDHIWREIELQGKLTEEQRSRLLEIAEKCPVHKTLSNTIRIISSLLPQTEYEQQ</sequence>
<protein>
    <submittedName>
        <fullName evidence="1">OsmC family protein</fullName>
        <ecNumber evidence="1">1.11.1.-</ecNumber>
    </submittedName>
</protein>
<evidence type="ECO:0000313" key="2">
    <source>
        <dbReference type="Proteomes" id="UP001597544"/>
    </source>
</evidence>
<name>A0ABW5IRZ6_9BACT</name>
<dbReference type="GO" id="GO:0004601">
    <property type="term" value="F:peroxidase activity"/>
    <property type="evidence" value="ECO:0007669"/>
    <property type="project" value="UniProtKB-KW"/>
</dbReference>
<keyword evidence="2" id="KW-1185">Reference proteome</keyword>
<dbReference type="Gene3D" id="3.30.300.20">
    <property type="match status" value="1"/>
</dbReference>
<evidence type="ECO:0000313" key="1">
    <source>
        <dbReference type="EMBL" id="MFD2515787.1"/>
    </source>
</evidence>
<dbReference type="SUPFAM" id="SSF82784">
    <property type="entry name" value="OsmC-like"/>
    <property type="match status" value="1"/>
</dbReference>
<accession>A0ABW5IRZ6</accession>
<reference evidence="2" key="1">
    <citation type="journal article" date="2019" name="Int. J. Syst. Evol. Microbiol.">
        <title>The Global Catalogue of Microorganisms (GCM) 10K type strain sequencing project: providing services to taxonomists for standard genome sequencing and annotation.</title>
        <authorList>
            <consortium name="The Broad Institute Genomics Platform"/>
            <consortium name="The Broad Institute Genome Sequencing Center for Infectious Disease"/>
            <person name="Wu L."/>
            <person name="Ma J."/>
        </authorList>
    </citation>
    <scope>NUCLEOTIDE SEQUENCE [LARGE SCALE GENOMIC DNA]</scope>
    <source>
        <strain evidence="2">KCTC 42498</strain>
    </source>
</reference>
<dbReference type="Proteomes" id="UP001597544">
    <property type="component" value="Unassembled WGS sequence"/>
</dbReference>
<dbReference type="EC" id="1.11.1.-" evidence="1"/>
<dbReference type="EMBL" id="JBHULU010000022">
    <property type="protein sequence ID" value="MFD2515787.1"/>
    <property type="molecule type" value="Genomic_DNA"/>
</dbReference>
<proteinExistence type="predicted"/>